<organism evidence="3 4">
    <name type="scientific">Labilithrix luteola</name>
    <dbReference type="NCBI Taxonomy" id="1391654"/>
    <lineage>
        <taxon>Bacteria</taxon>
        <taxon>Pseudomonadati</taxon>
        <taxon>Myxococcota</taxon>
        <taxon>Polyangia</taxon>
        <taxon>Polyangiales</taxon>
        <taxon>Labilitrichaceae</taxon>
        <taxon>Labilithrix</taxon>
    </lineage>
</organism>
<dbReference type="EMBL" id="CP012333">
    <property type="protein sequence ID" value="AKV03133.1"/>
    <property type="molecule type" value="Genomic_DNA"/>
</dbReference>
<feature type="region of interest" description="Disordered" evidence="1">
    <location>
        <begin position="41"/>
        <end position="66"/>
    </location>
</feature>
<keyword evidence="2" id="KW-0732">Signal</keyword>
<accession>A0A0K1QBM4</accession>
<name>A0A0K1QBM4_9BACT</name>
<keyword evidence="4" id="KW-1185">Reference proteome</keyword>
<evidence type="ECO:0000313" key="4">
    <source>
        <dbReference type="Proteomes" id="UP000064967"/>
    </source>
</evidence>
<evidence type="ECO:0000256" key="2">
    <source>
        <dbReference type="SAM" id="SignalP"/>
    </source>
</evidence>
<reference evidence="3 4" key="1">
    <citation type="submission" date="2015-08" db="EMBL/GenBank/DDBJ databases">
        <authorList>
            <person name="Babu N.S."/>
            <person name="Beckwith C.J."/>
            <person name="Beseler K.G."/>
            <person name="Brison A."/>
            <person name="Carone J.V."/>
            <person name="Caskin T.P."/>
            <person name="Diamond M."/>
            <person name="Durham M.E."/>
            <person name="Foxe J.M."/>
            <person name="Go M."/>
            <person name="Henderson B.A."/>
            <person name="Jones I.B."/>
            <person name="McGettigan J.A."/>
            <person name="Micheletti S.J."/>
            <person name="Nasrallah M.E."/>
            <person name="Ortiz D."/>
            <person name="Piller C.R."/>
            <person name="Privatt S.R."/>
            <person name="Schneider S.L."/>
            <person name="Sharp S."/>
            <person name="Smith T.C."/>
            <person name="Stanton J.D."/>
            <person name="Ullery H.E."/>
            <person name="Wilson R.J."/>
            <person name="Serrano M.G."/>
            <person name="Buck G."/>
            <person name="Lee V."/>
            <person name="Wang Y."/>
            <person name="Carvalho R."/>
            <person name="Voegtly L."/>
            <person name="Shi R."/>
            <person name="Duckworth R."/>
            <person name="Johnson A."/>
            <person name="Loviza R."/>
            <person name="Walstead R."/>
            <person name="Shah Z."/>
            <person name="Kiflezghi M."/>
            <person name="Wade K."/>
            <person name="Ball S.L."/>
            <person name="Bradley K.W."/>
            <person name="Asai D.J."/>
            <person name="Bowman C.A."/>
            <person name="Russell D.A."/>
            <person name="Pope W.H."/>
            <person name="Jacobs-Sera D."/>
            <person name="Hendrix R.W."/>
            <person name="Hatfull G.F."/>
        </authorList>
    </citation>
    <scope>NUCLEOTIDE SEQUENCE [LARGE SCALE GENOMIC DNA]</scope>
    <source>
        <strain evidence="3 4">DSM 27648</strain>
    </source>
</reference>
<feature type="signal peptide" evidence="2">
    <location>
        <begin position="1"/>
        <end position="25"/>
    </location>
</feature>
<dbReference type="KEGG" id="llu:AKJ09_09796"/>
<dbReference type="RefSeq" id="WP_146653947.1">
    <property type="nucleotide sequence ID" value="NZ_CP012333.1"/>
</dbReference>
<dbReference type="STRING" id="1391654.AKJ09_09796"/>
<evidence type="ECO:0000313" key="3">
    <source>
        <dbReference type="EMBL" id="AKV03133.1"/>
    </source>
</evidence>
<dbReference type="AlphaFoldDB" id="A0A0K1QBM4"/>
<gene>
    <name evidence="3" type="ORF">AKJ09_09796</name>
</gene>
<sequence>MKLKLPEKFAVVVFVSLAASVNALACNDAVSLERDIKQGLTVDSDAGDPNDVPDGSPTPPPLADGGACAEYTKGTSALLRDIGPAGCMVATGPVGTGPLPMVEADESSATLEGNRLHLMCKSEGTTVMDATIDCYQGEEGSYLVPPGALMLAGQLSDRPCTLQVGARNNSVFGVILCPHGDDYATNIWSSTLPPWGLGAYNIPITQ</sequence>
<proteinExistence type="predicted"/>
<protein>
    <submittedName>
        <fullName evidence="3">Uncharacterized protein</fullName>
    </submittedName>
</protein>
<feature type="chain" id="PRO_5005467373" evidence="2">
    <location>
        <begin position="26"/>
        <end position="206"/>
    </location>
</feature>
<dbReference type="Proteomes" id="UP000064967">
    <property type="component" value="Chromosome"/>
</dbReference>
<evidence type="ECO:0000256" key="1">
    <source>
        <dbReference type="SAM" id="MobiDB-lite"/>
    </source>
</evidence>